<organism evidence="1 2">
    <name type="scientific">Parapedobacter indicus</name>
    <dbReference type="NCBI Taxonomy" id="1477437"/>
    <lineage>
        <taxon>Bacteria</taxon>
        <taxon>Pseudomonadati</taxon>
        <taxon>Bacteroidota</taxon>
        <taxon>Sphingobacteriia</taxon>
        <taxon>Sphingobacteriales</taxon>
        <taxon>Sphingobacteriaceae</taxon>
        <taxon>Parapedobacter</taxon>
    </lineage>
</organism>
<dbReference type="Proteomes" id="UP000198670">
    <property type="component" value="Unassembled WGS sequence"/>
</dbReference>
<evidence type="ECO:0000313" key="2">
    <source>
        <dbReference type="Proteomes" id="UP000198670"/>
    </source>
</evidence>
<dbReference type="EMBL" id="FOQO01000007">
    <property type="protein sequence ID" value="SFJ10011.1"/>
    <property type="molecule type" value="Genomic_DNA"/>
</dbReference>
<sequence>MKTINNVIQICLSSSLGGVKGCFLLFTLGFTATAQELTKPEDFDLPANTEMALEITGSYSGDKQIFSQTGGEEYRFNSEGKLAQLKKMITNNMATQDVYHYNADGQLTKIDYIFGTKDGGMSSSSTTFSVEKKDKEITYKRRADKGYTARTVAYYNAADELQSKNFYDAKVEPWKKIEYNGTKEYRVKEFKDNKIVSDIIYQNNDQGKLVKQLKFTQPMERKSKEELTTYSYNDKGDLETKLVHYDNQQGETPKVMDIHVTEYLYDGDIWVARVAYRHLYYSDPSWVEVTIRRIKTADKMYSAKDEKAILDFCKQVYQHYVATKKQAQPPKNEYNEPEK</sequence>
<name>A0A1I3NL60_9SPHI</name>
<accession>A0A1I3NL60</accession>
<protein>
    <submittedName>
        <fullName evidence="1">Uncharacterized protein</fullName>
    </submittedName>
</protein>
<dbReference type="OrthoDB" id="32195at2"/>
<dbReference type="RefSeq" id="WP_090628272.1">
    <property type="nucleotide sequence ID" value="NZ_FOQO01000007.1"/>
</dbReference>
<proteinExistence type="predicted"/>
<keyword evidence="2" id="KW-1185">Reference proteome</keyword>
<evidence type="ECO:0000313" key="1">
    <source>
        <dbReference type="EMBL" id="SFJ10011.1"/>
    </source>
</evidence>
<gene>
    <name evidence="1" type="ORF">SAMN05444682_107241</name>
</gene>
<dbReference type="STRING" id="1477437.SAMN05444682_107241"/>
<reference evidence="1 2" key="1">
    <citation type="submission" date="2016-10" db="EMBL/GenBank/DDBJ databases">
        <authorList>
            <person name="de Groot N.N."/>
        </authorList>
    </citation>
    <scope>NUCLEOTIDE SEQUENCE [LARGE SCALE GENOMIC DNA]</scope>
    <source>
        <strain evidence="1 2">RK1</strain>
    </source>
</reference>
<dbReference type="AlphaFoldDB" id="A0A1I3NL60"/>